<evidence type="ECO:0000313" key="2">
    <source>
        <dbReference type="Proteomes" id="UP000735302"/>
    </source>
</evidence>
<keyword evidence="2" id="KW-1185">Reference proteome</keyword>
<reference evidence="1 2" key="1">
    <citation type="journal article" date="2021" name="Elife">
        <title>Chloroplast acquisition without the gene transfer in kleptoplastic sea slugs, Plakobranchus ocellatus.</title>
        <authorList>
            <person name="Maeda T."/>
            <person name="Takahashi S."/>
            <person name="Yoshida T."/>
            <person name="Shimamura S."/>
            <person name="Takaki Y."/>
            <person name="Nagai Y."/>
            <person name="Toyoda A."/>
            <person name="Suzuki Y."/>
            <person name="Arimoto A."/>
            <person name="Ishii H."/>
            <person name="Satoh N."/>
            <person name="Nishiyama T."/>
            <person name="Hasebe M."/>
            <person name="Maruyama T."/>
            <person name="Minagawa J."/>
            <person name="Obokata J."/>
            <person name="Shigenobu S."/>
        </authorList>
    </citation>
    <scope>NUCLEOTIDE SEQUENCE [LARGE SCALE GENOMIC DNA]</scope>
</reference>
<evidence type="ECO:0000313" key="1">
    <source>
        <dbReference type="EMBL" id="GFO05808.1"/>
    </source>
</evidence>
<comment type="caution">
    <text evidence="1">The sequence shown here is derived from an EMBL/GenBank/DDBJ whole genome shotgun (WGS) entry which is preliminary data.</text>
</comment>
<dbReference type="EMBL" id="BLXT01003752">
    <property type="protein sequence ID" value="GFO05808.1"/>
    <property type="molecule type" value="Genomic_DNA"/>
</dbReference>
<accession>A0AAV4AG96</accession>
<gene>
    <name evidence="1" type="ORF">PoB_003231300</name>
</gene>
<organism evidence="1 2">
    <name type="scientific">Plakobranchus ocellatus</name>
    <dbReference type="NCBI Taxonomy" id="259542"/>
    <lineage>
        <taxon>Eukaryota</taxon>
        <taxon>Metazoa</taxon>
        <taxon>Spiralia</taxon>
        <taxon>Lophotrochozoa</taxon>
        <taxon>Mollusca</taxon>
        <taxon>Gastropoda</taxon>
        <taxon>Heterobranchia</taxon>
        <taxon>Euthyneura</taxon>
        <taxon>Panpulmonata</taxon>
        <taxon>Sacoglossa</taxon>
        <taxon>Placobranchoidea</taxon>
        <taxon>Plakobranchidae</taxon>
        <taxon>Plakobranchus</taxon>
    </lineage>
</organism>
<dbReference type="AlphaFoldDB" id="A0AAV4AG96"/>
<sequence length="150" mass="16089">MLEQDGHVSSHTVYGERGKSCDSYLISLISACTPADACELGAVMSPRDQDVRPALSSLREKLSGQPLTHGDDSSGRARLHSRFRRKLHRGCYCAALTPGSFSSTGNGKDVTSASPDSSKVCFCSGEDALPARWAGEPGWSLRRFVNNGKV</sequence>
<proteinExistence type="predicted"/>
<dbReference type="Proteomes" id="UP000735302">
    <property type="component" value="Unassembled WGS sequence"/>
</dbReference>
<protein>
    <submittedName>
        <fullName evidence="1">Uncharacterized protein</fullName>
    </submittedName>
</protein>
<name>A0AAV4AG96_9GAST</name>